<dbReference type="SUPFAM" id="SSF52467">
    <property type="entry name" value="DHS-like NAD/FAD-binding domain"/>
    <property type="match status" value="1"/>
</dbReference>
<accession>K0N3X8</accession>
<dbReference type="Gene3D" id="3.30.420.10">
    <property type="entry name" value="Ribonuclease H-like superfamily/Ribonuclease H"/>
    <property type="match status" value="1"/>
</dbReference>
<dbReference type="GO" id="GO:0003676">
    <property type="term" value="F:nucleic acid binding"/>
    <property type="evidence" value="ECO:0007669"/>
    <property type="project" value="InterPro"/>
</dbReference>
<protein>
    <submittedName>
        <fullName evidence="1">Conserved uncharacterized protein</fullName>
    </submittedName>
</protein>
<dbReference type="EMBL" id="FO203503">
    <property type="protein sequence ID" value="CCK78819.1"/>
    <property type="molecule type" value="Genomic_DNA"/>
</dbReference>
<dbReference type="RefSeq" id="WP_014956171.1">
    <property type="nucleotide sequence ID" value="NC_018645.1"/>
</dbReference>
<dbReference type="InterPro" id="IPR036397">
    <property type="entry name" value="RNaseH_sf"/>
</dbReference>
<dbReference type="STRING" id="651182.TOL2_C06500"/>
<dbReference type="Gene3D" id="3.40.50.1220">
    <property type="entry name" value="TPP-binding domain"/>
    <property type="match status" value="1"/>
</dbReference>
<evidence type="ECO:0000313" key="1">
    <source>
        <dbReference type="EMBL" id="CCK78819.1"/>
    </source>
</evidence>
<sequence length="1041" mass="120407">MNDQLQFDEFLRSVVISKNDTYSLLLGAGCSISSGIPSAYDCIWDWKKIIYKSNNSITQDWIENYKNPKVQGKIQNWLDNQGGYIEYDSPKEYSFYAKKCFPIEKNRNQYFQKICSNVKPSVGYKTIPILVKQGILDSVWTTNFDDLILNSCVLGGVQGIEVALDTVERINQRTQNKNELPIIKLHGDFKFGDLKNTSEELQNQDETFRQKLIDYISDKNLIVLGYSGRDSSLMSTLKSAYSKKGAGILFWCGYGGKSNSEVSELLHFVKSKGRTAFYIPIDGFDSTMLHLTKLIIDDNNFLKQELKQILKGENNSDQFVPFNLKLERINKVLKSNCFPIKFPDEVFVFEANIKDNPWDYVNEKTLKRKDISAIPFQKMIWAFGALESIKEVFEEVIQGNIVRKPLTNIKIYNSGIRSLLLSSICKIFSSSNNLETNFRNKVWSKHSQTIAYQKVYDAIKFTLERIDGEYYLSLNPSFSLDKEDINKEVIQQVGINFFHRIWNKQFNEYIEKWRNKLFVKTKFDFPINSASGFNFVIGKAPIFTNICDLNNKYSNSHNVPQKYIELKGVQFKEAELLFSTINGERNAHDTHPMRGLVNYKPFETSLNTFLENSINLAVISPLQDSDELFNFLLKQNQEIKKYSQKEDYLIDFLGFYNIYGVSLNIPSQNSLNWENIDELKNQKYKENVHEIKRNICEKITKLTSMGGQKVIIIYIPSRWEHFTGYYDNGESFDLHDYVKAFCVEKGVTSQFIREKTIKDNKQSCQINWWLSLSYFVKSFRTPWILNNTDKTTAFAGIGYSVDSKTENDSHIILGCSHIYSSTGEGLKYKLSKISNDRIQWRHKKPHLSYDDAYDFGRSVINLFYESMNVVPKRVVIHKRTFFTEDEKQGILDSLYDNTNIEAVDLIEINFENDIKYVSSKILKGKTQIDGYSVSRGTCIQLNKKEALLWAHGVVLSVNNPKFNFFPGGRYVPKPLRIIKHHGAGSLEQIANEILGLTKMNWNSLNMYSQLPATISSSNDIARIGKLIENKEKIEYDYRYFI</sequence>
<dbReference type="CDD" id="cd04659">
    <property type="entry name" value="Piwi_piwi-like_ProArk"/>
    <property type="match status" value="1"/>
</dbReference>
<dbReference type="InterPro" id="IPR029035">
    <property type="entry name" value="DHS-like_NAD/FAD-binding_dom"/>
</dbReference>
<evidence type="ECO:0000313" key="2">
    <source>
        <dbReference type="Proteomes" id="UP000007347"/>
    </source>
</evidence>
<dbReference type="KEGG" id="dto:TOL2_C06500"/>
<dbReference type="AlphaFoldDB" id="K0N3X8"/>
<dbReference type="Pfam" id="PF13289">
    <property type="entry name" value="SIR2_2"/>
    <property type="match status" value="1"/>
</dbReference>
<dbReference type="InterPro" id="IPR012337">
    <property type="entry name" value="RNaseH-like_sf"/>
</dbReference>
<organism evidence="1 2">
    <name type="scientific">Desulfobacula toluolica (strain DSM 7467 / Tol2)</name>
    <dbReference type="NCBI Taxonomy" id="651182"/>
    <lineage>
        <taxon>Bacteria</taxon>
        <taxon>Pseudomonadati</taxon>
        <taxon>Thermodesulfobacteriota</taxon>
        <taxon>Desulfobacteria</taxon>
        <taxon>Desulfobacterales</taxon>
        <taxon>Desulfobacteraceae</taxon>
        <taxon>Desulfobacula</taxon>
    </lineage>
</organism>
<reference evidence="1 2" key="1">
    <citation type="journal article" date="2013" name="Environ. Microbiol.">
        <title>Complete genome, catabolic sub-proteomes and key-metabolites of Desulfobacula toluolica Tol2, a marine, aromatic compound-degrading, sulfate-reducing bacterium.</title>
        <authorList>
            <person name="Wohlbrand L."/>
            <person name="Jacob J.H."/>
            <person name="Kube M."/>
            <person name="Mussmann M."/>
            <person name="Jarling R."/>
            <person name="Beck A."/>
            <person name="Amann R."/>
            <person name="Wilkes H."/>
            <person name="Reinhardt R."/>
            <person name="Rabus R."/>
        </authorList>
    </citation>
    <scope>NUCLEOTIDE SEQUENCE [LARGE SCALE GENOMIC DNA]</scope>
    <source>
        <strain evidence="2">DSM 7467 / Tol2</strain>
    </source>
</reference>
<dbReference type="OrthoDB" id="580851at2"/>
<gene>
    <name evidence="1" type="ordered locus">TOL2_C06500</name>
</gene>
<dbReference type="PATRIC" id="fig|651182.5.peg.781"/>
<name>K0N3X8_DESTT</name>
<keyword evidence="2" id="KW-1185">Reference proteome</keyword>
<proteinExistence type="predicted"/>
<dbReference type="Proteomes" id="UP000007347">
    <property type="component" value="Chromosome"/>
</dbReference>
<dbReference type="Gene3D" id="3.40.50.2300">
    <property type="match status" value="1"/>
</dbReference>
<dbReference type="SUPFAM" id="SSF53098">
    <property type="entry name" value="Ribonuclease H-like"/>
    <property type="match status" value="1"/>
</dbReference>
<dbReference type="HOGENOM" id="CLU_291297_0_0_7"/>